<comment type="caution">
    <text evidence="1">The sequence shown here is derived from an EMBL/GenBank/DDBJ whole genome shotgun (WGS) entry which is preliminary data.</text>
</comment>
<evidence type="ECO:0000313" key="2">
    <source>
        <dbReference type="Proteomes" id="UP000094936"/>
    </source>
</evidence>
<organism evidence="1 2">
    <name type="scientific">Veronia pacifica</name>
    <dbReference type="NCBI Taxonomy" id="1080227"/>
    <lineage>
        <taxon>Bacteria</taxon>
        <taxon>Pseudomonadati</taxon>
        <taxon>Pseudomonadota</taxon>
        <taxon>Gammaproteobacteria</taxon>
        <taxon>Vibrionales</taxon>
        <taxon>Vibrionaceae</taxon>
        <taxon>Veronia</taxon>
    </lineage>
</organism>
<reference evidence="1 2" key="1">
    <citation type="submission" date="2016-05" db="EMBL/GenBank/DDBJ databases">
        <title>Genomic Taxonomy of the Vibrionaceae.</title>
        <authorList>
            <person name="Gomez-Gil B."/>
            <person name="Enciso-Ibarra J."/>
        </authorList>
    </citation>
    <scope>NUCLEOTIDE SEQUENCE [LARGE SCALE GENOMIC DNA]</scope>
    <source>
        <strain evidence="1 2">CAIM 1920</strain>
    </source>
</reference>
<sequence>MKGCIDAPVTLGMWPRNSIAAVKSILSFMLPLTNKIFEVTRINRGQKIPLNKGSSELFFIFVIY</sequence>
<dbReference type="EMBL" id="LYBM01000003">
    <property type="protein sequence ID" value="ODA35593.1"/>
    <property type="molecule type" value="Genomic_DNA"/>
</dbReference>
<dbReference type="Proteomes" id="UP000094936">
    <property type="component" value="Unassembled WGS sequence"/>
</dbReference>
<name>A0A1C3EQS3_9GAMM</name>
<gene>
    <name evidence="1" type="ORF">A8L45_02920</name>
</gene>
<keyword evidence="2" id="KW-1185">Reference proteome</keyword>
<accession>A0A1C3EQS3</accession>
<protein>
    <submittedName>
        <fullName evidence="1">Uncharacterized protein</fullName>
    </submittedName>
</protein>
<dbReference type="AlphaFoldDB" id="A0A1C3EQS3"/>
<proteinExistence type="predicted"/>
<evidence type="ECO:0000313" key="1">
    <source>
        <dbReference type="EMBL" id="ODA35593.1"/>
    </source>
</evidence>